<keyword evidence="2" id="KW-1185">Reference proteome</keyword>
<sequence length="205" mass="23609">MISLYVSEHQDDWDDFLPCAPYAYNSAKHATHGYQPNKLMVEMKLRMPAELLRQSRLKYPHSTLDDYHEVLMQDLKKAQELTAVTLQKEQARQVMYYNQRNVPQRSEFHVGQLVWIYKPARGPDITKFGHRWRGPAKILEAAAYDNYRGLSGVRQELVTHCLFLTSYYYPSHLLDAMAKAISAGLREEAIAAADIDSEDEESAAE</sequence>
<dbReference type="OrthoDB" id="127821at2759"/>
<dbReference type="GO" id="GO:0003676">
    <property type="term" value="F:nucleic acid binding"/>
    <property type="evidence" value="ECO:0007669"/>
    <property type="project" value="InterPro"/>
</dbReference>
<protein>
    <recommendedName>
        <fullName evidence="3">Reverse transcriptase</fullName>
    </recommendedName>
</protein>
<dbReference type="Proteomes" id="UP000198211">
    <property type="component" value="Unassembled WGS sequence"/>
</dbReference>
<dbReference type="InterPro" id="IPR036397">
    <property type="entry name" value="RNaseH_sf"/>
</dbReference>
<dbReference type="Gene3D" id="3.30.420.10">
    <property type="entry name" value="Ribonuclease H-like superfamily/Ribonuclease H"/>
    <property type="match status" value="1"/>
</dbReference>
<dbReference type="EMBL" id="NBNE01004646">
    <property type="protein sequence ID" value="OWZ05025.1"/>
    <property type="molecule type" value="Genomic_DNA"/>
</dbReference>
<accession>A0A225VI56</accession>
<comment type="caution">
    <text evidence="1">The sequence shown here is derived from an EMBL/GenBank/DDBJ whole genome shotgun (WGS) entry which is preliminary data.</text>
</comment>
<evidence type="ECO:0000313" key="2">
    <source>
        <dbReference type="Proteomes" id="UP000198211"/>
    </source>
</evidence>
<dbReference type="AlphaFoldDB" id="A0A225VI56"/>
<evidence type="ECO:0008006" key="3">
    <source>
        <dbReference type="Google" id="ProtNLM"/>
    </source>
</evidence>
<gene>
    <name evidence="1" type="ORF">PHMEG_00022964</name>
</gene>
<organism evidence="1 2">
    <name type="scientific">Phytophthora megakarya</name>
    <dbReference type="NCBI Taxonomy" id="4795"/>
    <lineage>
        <taxon>Eukaryota</taxon>
        <taxon>Sar</taxon>
        <taxon>Stramenopiles</taxon>
        <taxon>Oomycota</taxon>
        <taxon>Peronosporomycetes</taxon>
        <taxon>Peronosporales</taxon>
        <taxon>Peronosporaceae</taxon>
        <taxon>Phytophthora</taxon>
    </lineage>
</organism>
<evidence type="ECO:0000313" key="1">
    <source>
        <dbReference type="EMBL" id="OWZ05025.1"/>
    </source>
</evidence>
<dbReference type="STRING" id="4795.A0A225VI56"/>
<reference evidence="2" key="1">
    <citation type="submission" date="2017-03" db="EMBL/GenBank/DDBJ databases">
        <title>Phytopthora megakarya and P. palmivora, two closely related causual agents of cacao black pod achieved similar genome size and gene model numbers by different mechanisms.</title>
        <authorList>
            <person name="Ali S."/>
            <person name="Shao J."/>
            <person name="Larry D.J."/>
            <person name="Kronmiller B."/>
            <person name="Shen D."/>
            <person name="Strem M.D."/>
            <person name="Melnick R.L."/>
            <person name="Guiltinan M.J."/>
            <person name="Tyler B.M."/>
            <person name="Meinhardt L.W."/>
            <person name="Bailey B.A."/>
        </authorList>
    </citation>
    <scope>NUCLEOTIDE SEQUENCE [LARGE SCALE GENOMIC DNA]</scope>
    <source>
        <strain evidence="2">zdho120</strain>
    </source>
</reference>
<name>A0A225VI56_9STRA</name>
<proteinExistence type="predicted"/>